<evidence type="ECO:0000313" key="1">
    <source>
        <dbReference type="EMBL" id="KAK0618320.1"/>
    </source>
</evidence>
<name>A0AA40BYJ9_9PEZI</name>
<dbReference type="Proteomes" id="UP001174934">
    <property type="component" value="Unassembled WGS sequence"/>
</dbReference>
<evidence type="ECO:0000313" key="2">
    <source>
        <dbReference type="Proteomes" id="UP001174934"/>
    </source>
</evidence>
<comment type="caution">
    <text evidence="1">The sequence shown here is derived from an EMBL/GenBank/DDBJ whole genome shotgun (WGS) entry which is preliminary data.</text>
</comment>
<dbReference type="AlphaFoldDB" id="A0AA40BYJ9"/>
<organism evidence="1 2">
    <name type="scientific">Bombardia bombarda</name>
    <dbReference type="NCBI Taxonomy" id="252184"/>
    <lineage>
        <taxon>Eukaryota</taxon>
        <taxon>Fungi</taxon>
        <taxon>Dikarya</taxon>
        <taxon>Ascomycota</taxon>
        <taxon>Pezizomycotina</taxon>
        <taxon>Sordariomycetes</taxon>
        <taxon>Sordariomycetidae</taxon>
        <taxon>Sordariales</taxon>
        <taxon>Lasiosphaeriaceae</taxon>
        <taxon>Bombardia</taxon>
    </lineage>
</organism>
<sequence length="140" mass="15238">MRAVAVICTAVAVVAVALSPVYCIVASAHHSHHFQHCPSHLVQKQKVVGTSRGTFFLYPVVEPRQYRDPGSCRVYHATQGKVSIQKGNKQAGGKGYSKGPACLVPLRPLVKCPAASALVYQRAIFQHSRARLTIWHGSTH</sequence>
<protein>
    <submittedName>
        <fullName evidence="1">Uncharacterized protein</fullName>
    </submittedName>
</protein>
<reference evidence="1" key="1">
    <citation type="submission" date="2023-06" db="EMBL/GenBank/DDBJ databases">
        <title>Genome-scale phylogeny and comparative genomics of the fungal order Sordariales.</title>
        <authorList>
            <consortium name="Lawrence Berkeley National Laboratory"/>
            <person name="Hensen N."/>
            <person name="Bonometti L."/>
            <person name="Westerberg I."/>
            <person name="Brannstrom I.O."/>
            <person name="Guillou S."/>
            <person name="Cros-Aarteil S."/>
            <person name="Calhoun S."/>
            <person name="Haridas S."/>
            <person name="Kuo A."/>
            <person name="Mondo S."/>
            <person name="Pangilinan J."/>
            <person name="Riley R."/>
            <person name="LaButti K."/>
            <person name="Andreopoulos B."/>
            <person name="Lipzen A."/>
            <person name="Chen C."/>
            <person name="Yanf M."/>
            <person name="Daum C."/>
            <person name="Ng V."/>
            <person name="Clum A."/>
            <person name="Steindorff A."/>
            <person name="Ohm R."/>
            <person name="Martin F."/>
            <person name="Silar P."/>
            <person name="Natvig D."/>
            <person name="Lalanne C."/>
            <person name="Gautier V."/>
            <person name="Ament-velasquez S.L."/>
            <person name="Kruys A."/>
            <person name="Hutchinson M.I."/>
            <person name="Powell A.J."/>
            <person name="Barry K."/>
            <person name="Miller A.N."/>
            <person name="Grigoriev I.V."/>
            <person name="Debuchy R."/>
            <person name="Gladieux P."/>
            <person name="Thoren M.H."/>
            <person name="Johannesson H."/>
        </authorList>
    </citation>
    <scope>NUCLEOTIDE SEQUENCE</scope>
    <source>
        <strain evidence="1">SMH3391-2</strain>
    </source>
</reference>
<accession>A0AA40BYJ9</accession>
<keyword evidence="2" id="KW-1185">Reference proteome</keyword>
<gene>
    <name evidence="1" type="ORF">B0T17DRAFT_537541</name>
</gene>
<dbReference type="EMBL" id="JAULSR010000005">
    <property type="protein sequence ID" value="KAK0618320.1"/>
    <property type="molecule type" value="Genomic_DNA"/>
</dbReference>
<proteinExistence type="predicted"/>